<sequence>MGIKTLLREVTRKANLEEFQGQTAAVDASCLLHRALSISMSRNGDESRTSPSRLGATHLIEEYPAVFQGQGTLPGTLHLEIDESISPVQLPTRRIPLAVKDKLKAELNRLVDVNVIAPVDTPTTWISAIVVTVKKNGDIRLCIDPKPLNKALKRNHYPSPTIDDILPDLAQARCFSVLDAKNGFWHVRLDEPSSYATTFGTPWGGDILVYGSGATDEEAYLDHDKNLRGLMERCREKGLKLNPDKIQLQLKAVSYMGHRITSNGLKIDPEKTKAIRDMPVPTDKLGVQRLLGMVNYVQKFAPKLAEITTPLRDLIKKGNEFIWEEHVHGKALDEIRQILSEPPVLRFFDPNVMPVLQCDASMNGLGACLLQNNQPVAYASRSLTPTEVQYAQIEKEMLAIVFGMERFESYLYGRHVKWNQITNH</sequence>
<dbReference type="Gene3D" id="3.40.50.1010">
    <property type="entry name" value="5'-nuclease"/>
    <property type="match status" value="1"/>
</dbReference>
<dbReference type="SUPFAM" id="SSF88723">
    <property type="entry name" value="PIN domain-like"/>
    <property type="match status" value="1"/>
</dbReference>
<dbReference type="PANTHER" id="PTHR37984:SF8">
    <property type="entry name" value="CCHC-TYPE DOMAIN-CONTAINING PROTEIN"/>
    <property type="match status" value="1"/>
</dbReference>
<dbReference type="EMBL" id="CACRXK020016474">
    <property type="protein sequence ID" value="CAB4029884.1"/>
    <property type="molecule type" value="Genomic_DNA"/>
</dbReference>
<dbReference type="InterPro" id="IPR041577">
    <property type="entry name" value="RT_RNaseH_2"/>
</dbReference>
<protein>
    <submittedName>
        <fullName evidence="3">Retrovirus-related Pol poly from transposon</fullName>
    </submittedName>
</protein>
<evidence type="ECO:0000313" key="4">
    <source>
        <dbReference type="Proteomes" id="UP001152795"/>
    </source>
</evidence>
<feature type="domain" description="Reverse transcriptase" evidence="1">
    <location>
        <begin position="134"/>
        <end position="206"/>
    </location>
</feature>
<dbReference type="Pfam" id="PF00078">
    <property type="entry name" value="RVT_1"/>
    <property type="match status" value="1"/>
</dbReference>
<proteinExistence type="predicted"/>
<dbReference type="Pfam" id="PF17919">
    <property type="entry name" value="RT_RNaseH_2"/>
    <property type="match status" value="1"/>
</dbReference>
<dbReference type="PANTHER" id="PTHR37984">
    <property type="entry name" value="PROTEIN CBG26694"/>
    <property type="match status" value="1"/>
</dbReference>
<comment type="caution">
    <text evidence="3">The sequence shown here is derived from an EMBL/GenBank/DDBJ whole genome shotgun (WGS) entry which is preliminary data.</text>
</comment>
<dbReference type="OrthoDB" id="5987296at2759"/>
<name>A0A6S7JI83_PARCT</name>
<dbReference type="SUPFAM" id="SSF56672">
    <property type="entry name" value="DNA/RNA polymerases"/>
    <property type="match status" value="1"/>
</dbReference>
<dbReference type="AlphaFoldDB" id="A0A6S7JI83"/>
<accession>A0A6S7JI83</accession>
<dbReference type="Gene3D" id="3.10.10.10">
    <property type="entry name" value="HIV Type 1 Reverse Transcriptase, subunit A, domain 1"/>
    <property type="match status" value="1"/>
</dbReference>
<keyword evidence="4" id="KW-1185">Reference proteome</keyword>
<dbReference type="Proteomes" id="UP001152795">
    <property type="component" value="Unassembled WGS sequence"/>
</dbReference>
<dbReference type="InterPro" id="IPR029060">
    <property type="entry name" value="PIN-like_dom_sf"/>
</dbReference>
<dbReference type="CDD" id="cd01647">
    <property type="entry name" value="RT_LTR"/>
    <property type="match status" value="1"/>
</dbReference>
<evidence type="ECO:0000259" key="1">
    <source>
        <dbReference type="Pfam" id="PF00078"/>
    </source>
</evidence>
<organism evidence="3 4">
    <name type="scientific">Paramuricea clavata</name>
    <name type="common">Red gorgonian</name>
    <name type="synonym">Violescent sea-whip</name>
    <dbReference type="NCBI Taxonomy" id="317549"/>
    <lineage>
        <taxon>Eukaryota</taxon>
        <taxon>Metazoa</taxon>
        <taxon>Cnidaria</taxon>
        <taxon>Anthozoa</taxon>
        <taxon>Octocorallia</taxon>
        <taxon>Malacalcyonacea</taxon>
        <taxon>Plexauridae</taxon>
        <taxon>Paramuricea</taxon>
    </lineage>
</organism>
<dbReference type="FunFam" id="3.30.70.270:FF:000026">
    <property type="entry name" value="Transposon Ty3-G Gag-Pol polyprotein"/>
    <property type="match status" value="1"/>
</dbReference>
<gene>
    <name evidence="3" type="ORF">PACLA_8A073324</name>
</gene>
<dbReference type="CDD" id="cd09274">
    <property type="entry name" value="RNase_HI_RT_Ty3"/>
    <property type="match status" value="1"/>
</dbReference>
<dbReference type="InterPro" id="IPR000477">
    <property type="entry name" value="RT_dom"/>
</dbReference>
<evidence type="ECO:0000259" key="2">
    <source>
        <dbReference type="Pfam" id="PF17919"/>
    </source>
</evidence>
<dbReference type="InterPro" id="IPR050951">
    <property type="entry name" value="Retrovirus_Pol_polyprotein"/>
</dbReference>
<dbReference type="Gene3D" id="3.30.70.270">
    <property type="match status" value="2"/>
</dbReference>
<reference evidence="3" key="1">
    <citation type="submission" date="2020-04" db="EMBL/GenBank/DDBJ databases">
        <authorList>
            <person name="Alioto T."/>
            <person name="Alioto T."/>
            <person name="Gomez Garrido J."/>
        </authorList>
    </citation>
    <scope>NUCLEOTIDE SEQUENCE</scope>
    <source>
        <strain evidence="3">A484AB</strain>
    </source>
</reference>
<dbReference type="InterPro" id="IPR043128">
    <property type="entry name" value="Rev_trsase/Diguanyl_cyclase"/>
</dbReference>
<feature type="domain" description="Reverse transcriptase/retrotransposon-derived protein RNase H-like" evidence="2">
    <location>
        <begin position="327"/>
        <end position="417"/>
    </location>
</feature>
<dbReference type="InterPro" id="IPR043502">
    <property type="entry name" value="DNA/RNA_pol_sf"/>
</dbReference>
<evidence type="ECO:0000313" key="3">
    <source>
        <dbReference type="EMBL" id="CAB4029884.1"/>
    </source>
</evidence>